<keyword evidence="4" id="KW-1185">Reference proteome</keyword>
<dbReference type="Proteomes" id="UP000324748">
    <property type="component" value="Unassembled WGS sequence"/>
</dbReference>
<feature type="compositionally biased region" description="Polar residues" evidence="1">
    <location>
        <begin position="54"/>
        <end position="68"/>
    </location>
</feature>
<feature type="compositionally biased region" description="Polar residues" evidence="1">
    <location>
        <begin position="138"/>
        <end position="153"/>
    </location>
</feature>
<accession>A0A5B0N8Z5</accession>
<evidence type="ECO:0000313" key="2">
    <source>
        <dbReference type="EMBL" id="KAA1085787.1"/>
    </source>
</evidence>
<proteinExistence type="predicted"/>
<evidence type="ECO:0000313" key="5">
    <source>
        <dbReference type="Proteomes" id="UP000325313"/>
    </source>
</evidence>
<sequence>MQPDLAQESSDCALGGTHLNDSSQMDFVCLMMESSLTQKAKAVSHFGALEEADPQSQTASNPQPAQSTGRRKPDQKQNVGFAQLPARFSLYIDLDREATPDPRAGPPHVAGRHISEPVVVEHAHEVLMAAGQLPVANPNIQPSESPTNTTRATSDVGANPPGSLAPPNAHLTSNHQHVFEENHPRHMPPAPPLAQPNANPVVARVPFPPERAAMEAIRMETYLNLAHIPRDDLRTRARLLVHGIGHWTFFRATNEAELNRLGFPLGIARLLCEGVARLEAFVEEIEREGIEMSQRWAATLLAQKA</sequence>
<evidence type="ECO:0000256" key="1">
    <source>
        <dbReference type="SAM" id="MobiDB-lite"/>
    </source>
</evidence>
<organism evidence="2 4">
    <name type="scientific">Puccinia graminis f. sp. tritici</name>
    <dbReference type="NCBI Taxonomy" id="56615"/>
    <lineage>
        <taxon>Eukaryota</taxon>
        <taxon>Fungi</taxon>
        <taxon>Dikarya</taxon>
        <taxon>Basidiomycota</taxon>
        <taxon>Pucciniomycotina</taxon>
        <taxon>Pucciniomycetes</taxon>
        <taxon>Pucciniales</taxon>
        <taxon>Pucciniaceae</taxon>
        <taxon>Puccinia</taxon>
    </lineage>
</organism>
<reference evidence="4 5" key="1">
    <citation type="submission" date="2019-05" db="EMBL/GenBank/DDBJ databases">
        <title>Emergence of the Ug99 lineage of the wheat stem rust pathogen through somatic hybridization.</title>
        <authorList>
            <person name="Li F."/>
            <person name="Upadhyaya N.M."/>
            <person name="Sperschneider J."/>
            <person name="Matny O."/>
            <person name="Nguyen-Phuc H."/>
            <person name="Mago R."/>
            <person name="Raley C."/>
            <person name="Miller M.E."/>
            <person name="Silverstein K.A.T."/>
            <person name="Henningsen E."/>
            <person name="Hirsch C.D."/>
            <person name="Visser B."/>
            <person name="Pretorius Z.A."/>
            <person name="Steffenson B.J."/>
            <person name="Schwessinger B."/>
            <person name="Dodds P.N."/>
            <person name="Figueroa M."/>
        </authorList>
    </citation>
    <scope>NUCLEOTIDE SEQUENCE [LARGE SCALE GENOMIC DNA]</scope>
    <source>
        <strain evidence="2">21-0</strain>
        <strain evidence="3 5">Ug99</strain>
    </source>
</reference>
<gene>
    <name evidence="2" type="ORF">PGT21_019470</name>
    <name evidence="3" type="ORF">PGTUg99_034845</name>
</gene>
<protein>
    <submittedName>
        <fullName evidence="2">Uncharacterized protein</fullName>
    </submittedName>
</protein>
<dbReference type="EMBL" id="VSWC01000106">
    <property type="protein sequence ID" value="KAA1085787.1"/>
    <property type="molecule type" value="Genomic_DNA"/>
</dbReference>
<feature type="region of interest" description="Disordered" evidence="1">
    <location>
        <begin position="136"/>
        <end position="171"/>
    </location>
</feature>
<evidence type="ECO:0000313" key="4">
    <source>
        <dbReference type="Proteomes" id="UP000324748"/>
    </source>
</evidence>
<dbReference type="Proteomes" id="UP000325313">
    <property type="component" value="Unassembled WGS sequence"/>
</dbReference>
<dbReference type="AlphaFoldDB" id="A0A5B0N8Z5"/>
<name>A0A5B0N8Z5_PUCGR</name>
<dbReference type="EMBL" id="VDEP01000036">
    <property type="protein sequence ID" value="KAA1136198.1"/>
    <property type="molecule type" value="Genomic_DNA"/>
</dbReference>
<feature type="region of interest" description="Disordered" evidence="1">
    <location>
        <begin position="50"/>
        <end position="78"/>
    </location>
</feature>
<evidence type="ECO:0000313" key="3">
    <source>
        <dbReference type="EMBL" id="KAA1136198.1"/>
    </source>
</evidence>
<comment type="caution">
    <text evidence="2">The sequence shown here is derived from an EMBL/GenBank/DDBJ whole genome shotgun (WGS) entry which is preliminary data.</text>
</comment>